<dbReference type="PATRIC" id="fig|192952.21.peg.2904"/>
<dbReference type="SUPFAM" id="SSF56300">
    <property type="entry name" value="Metallo-dependent phosphatases"/>
    <property type="match status" value="1"/>
</dbReference>
<feature type="domain" description="Calcineurin-like phosphoesterase" evidence="1">
    <location>
        <begin position="11"/>
        <end position="185"/>
    </location>
</feature>
<name>Q8PU24_METMA</name>
<dbReference type="EMBL" id="AE008384">
    <property type="protein sequence ID" value="AAM32229.1"/>
    <property type="molecule type" value="Genomic_DNA"/>
</dbReference>
<dbReference type="InterPro" id="IPR004843">
    <property type="entry name" value="Calcineurin-like_PHP"/>
</dbReference>
<dbReference type="PANTHER" id="PTHR37523">
    <property type="entry name" value="METALLOPHOSPHOESTERASE"/>
    <property type="match status" value="1"/>
</dbReference>
<dbReference type="Pfam" id="PF00149">
    <property type="entry name" value="Metallophos"/>
    <property type="match status" value="1"/>
</dbReference>
<dbReference type="CDD" id="cd07392">
    <property type="entry name" value="MPP_PAE1087"/>
    <property type="match status" value="1"/>
</dbReference>
<reference evidence="2 3" key="1">
    <citation type="journal article" date="2002" name="J. Mol. Microbiol. Biotechnol.">
        <title>The genome of Methanosarcina mazei: evidence for lateral gene transfer between Bacteria and Archaea.</title>
        <authorList>
            <person name="Deppenmeier U."/>
            <person name="Johann A."/>
            <person name="Hartsch T."/>
            <person name="Merkl R."/>
            <person name="Schmitz R.A."/>
            <person name="Martinez-Arias R."/>
            <person name="Henne A."/>
            <person name="Wiezer A."/>
            <person name="Baumer S."/>
            <person name="Jacobi C."/>
            <person name="Bruggemann H."/>
            <person name="Lienard T."/>
            <person name="Christmann A."/>
            <person name="Bomeke M."/>
            <person name="Steckel S."/>
            <person name="Bhattacharyya A."/>
            <person name="Lykidis A."/>
            <person name="Overbeek R."/>
            <person name="Klenk H.P."/>
            <person name="Gunsalus R.P."/>
            <person name="Fritz H.J."/>
            <person name="Gottschalk G."/>
        </authorList>
    </citation>
    <scope>NUCLEOTIDE SEQUENCE [LARGE SCALE GENOMIC DNA]</scope>
    <source>
        <strain evidence="3">ATCC BAA-159 / DSM 3647 / Goe1 / Go1 / JCM 11833 / OCM 88</strain>
    </source>
</reference>
<dbReference type="PANTHER" id="PTHR37523:SF1">
    <property type="entry name" value="CALCINEURIN-LIKE PHOSPHOESTERASE DOMAIN-CONTAINING PROTEIN"/>
    <property type="match status" value="1"/>
</dbReference>
<gene>
    <name evidence="2" type="ordered locus">MM_2533</name>
</gene>
<organism evidence="2 3">
    <name type="scientific">Methanosarcina mazei (strain ATCC BAA-159 / DSM 3647 / Goe1 / Go1 / JCM 11833 / OCM 88)</name>
    <name type="common">Methanosarcina frisia</name>
    <dbReference type="NCBI Taxonomy" id="192952"/>
    <lineage>
        <taxon>Archaea</taxon>
        <taxon>Methanobacteriati</taxon>
        <taxon>Methanobacteriota</taxon>
        <taxon>Stenosarchaea group</taxon>
        <taxon>Methanomicrobia</taxon>
        <taxon>Methanosarcinales</taxon>
        <taxon>Methanosarcinaceae</taxon>
        <taxon>Methanosarcina</taxon>
    </lineage>
</organism>
<dbReference type="Proteomes" id="UP000000595">
    <property type="component" value="Chromosome"/>
</dbReference>
<dbReference type="eggNOG" id="arCOG01145">
    <property type="taxonomic scope" value="Archaea"/>
</dbReference>
<evidence type="ECO:0000313" key="2">
    <source>
        <dbReference type="EMBL" id="AAM32229.1"/>
    </source>
</evidence>
<evidence type="ECO:0000259" key="1">
    <source>
        <dbReference type="Pfam" id="PF00149"/>
    </source>
</evidence>
<dbReference type="Gene3D" id="3.60.21.10">
    <property type="match status" value="1"/>
</dbReference>
<dbReference type="HOGENOM" id="CLU_041441_5_0_2"/>
<sequence>MKIQNKDEIRMKILAISDPHGDYSKIEEIIEKAGDFDLAVVVGDITNFGPDEKVDELLGMFDKPVLAIPGNCDHRSILKALDSSKAVNLHGKAEQVGKIRFIGLGGSNPTPFNTPFELSEEEIENALEGMVCSAENSGECGKIVLLTHAPPHGARDELPFGHVGSKAIQKFIDRVDLIVCGHIHEAKGMEKAGKTLVVNPGEACKGSCALITIEETENKPIEVEFVEV</sequence>
<evidence type="ECO:0000313" key="3">
    <source>
        <dbReference type="Proteomes" id="UP000000595"/>
    </source>
</evidence>
<dbReference type="GO" id="GO:0016787">
    <property type="term" value="F:hydrolase activity"/>
    <property type="evidence" value="ECO:0007669"/>
    <property type="project" value="InterPro"/>
</dbReference>
<dbReference type="InterPro" id="IPR041733">
    <property type="entry name" value="PAE1087_MPP"/>
</dbReference>
<accession>Q8PU24</accession>
<dbReference type="KEGG" id="mma:MM_2533"/>
<proteinExistence type="predicted"/>
<dbReference type="AlphaFoldDB" id="Q8PU24"/>
<protein>
    <recommendedName>
        <fullName evidence="1">Calcineurin-like phosphoesterase domain-containing protein</fullName>
    </recommendedName>
</protein>
<dbReference type="InterPro" id="IPR029052">
    <property type="entry name" value="Metallo-depent_PP-like"/>
</dbReference>